<dbReference type="Proteomes" id="UP000026961">
    <property type="component" value="Chromosome 6"/>
</dbReference>
<reference evidence="1" key="2">
    <citation type="submission" date="2018-05" db="EMBL/GenBank/DDBJ databases">
        <title>OgluRS3 (Oryza glumaepatula Reference Sequence Version 3).</title>
        <authorList>
            <person name="Zhang J."/>
            <person name="Kudrna D."/>
            <person name="Lee S."/>
            <person name="Talag J."/>
            <person name="Welchert J."/>
            <person name="Wing R.A."/>
        </authorList>
    </citation>
    <scope>NUCLEOTIDE SEQUENCE [LARGE SCALE GENOMIC DNA]</scope>
</reference>
<protein>
    <submittedName>
        <fullName evidence="1">Uncharacterized protein</fullName>
    </submittedName>
</protein>
<evidence type="ECO:0000313" key="1">
    <source>
        <dbReference type="EnsemblPlants" id="OGLUM06G26790.1"/>
    </source>
</evidence>
<name>A0A0E0ADK0_9ORYZ</name>
<proteinExistence type="predicted"/>
<dbReference type="AlphaFoldDB" id="A0A0E0ADK0"/>
<dbReference type="HOGENOM" id="CLU_2907789_0_0_1"/>
<evidence type="ECO:0000313" key="2">
    <source>
        <dbReference type="Proteomes" id="UP000026961"/>
    </source>
</evidence>
<keyword evidence="2" id="KW-1185">Reference proteome</keyword>
<accession>A0A0E0ADK0</accession>
<dbReference type="Gramene" id="OGLUM06G26790.1">
    <property type="protein sequence ID" value="OGLUM06G26790.1"/>
    <property type="gene ID" value="OGLUM06G26790"/>
</dbReference>
<dbReference type="EnsemblPlants" id="OGLUM06G26790.1">
    <property type="protein sequence ID" value="OGLUM06G26790.1"/>
    <property type="gene ID" value="OGLUM06G26790"/>
</dbReference>
<organism evidence="1">
    <name type="scientific">Oryza glumipatula</name>
    <dbReference type="NCBI Taxonomy" id="40148"/>
    <lineage>
        <taxon>Eukaryota</taxon>
        <taxon>Viridiplantae</taxon>
        <taxon>Streptophyta</taxon>
        <taxon>Embryophyta</taxon>
        <taxon>Tracheophyta</taxon>
        <taxon>Spermatophyta</taxon>
        <taxon>Magnoliopsida</taxon>
        <taxon>Liliopsida</taxon>
        <taxon>Poales</taxon>
        <taxon>Poaceae</taxon>
        <taxon>BOP clade</taxon>
        <taxon>Oryzoideae</taxon>
        <taxon>Oryzeae</taxon>
        <taxon>Oryzinae</taxon>
        <taxon>Oryza</taxon>
    </lineage>
</organism>
<reference evidence="1" key="1">
    <citation type="submission" date="2015-04" db="UniProtKB">
        <authorList>
            <consortium name="EnsemblPlants"/>
        </authorList>
    </citation>
    <scope>IDENTIFICATION</scope>
</reference>
<sequence length="62" mass="6611">MEGVLEVHPIGGVFNGAATTYFLHMALPSGDAATALEMTYTSSRLLPLRFRPVSCRLTTSGP</sequence>